<protein>
    <submittedName>
        <fullName evidence="8">Sodium-dependent transporter</fullName>
    </submittedName>
</protein>
<dbReference type="EMBL" id="FAXC01000124">
    <property type="protein sequence ID" value="CUV08760.1"/>
    <property type="molecule type" value="Genomic_DNA"/>
</dbReference>
<feature type="transmembrane region" description="Helical" evidence="6">
    <location>
        <begin position="12"/>
        <end position="29"/>
    </location>
</feature>
<keyword evidence="2" id="KW-0813">Transport</keyword>
<feature type="transmembrane region" description="Helical" evidence="6">
    <location>
        <begin position="427"/>
        <end position="444"/>
    </location>
</feature>
<dbReference type="Pfam" id="PF00209">
    <property type="entry name" value="SNF"/>
    <property type="match status" value="2"/>
</dbReference>
<dbReference type="PANTHER" id="PTHR42948:SF1">
    <property type="entry name" value="TRANSPORTER"/>
    <property type="match status" value="1"/>
</dbReference>
<evidence type="ECO:0000256" key="1">
    <source>
        <dbReference type="ARBA" id="ARBA00004141"/>
    </source>
</evidence>
<accession>A0A160VE20</accession>
<evidence type="ECO:0000313" key="7">
    <source>
        <dbReference type="EMBL" id="CUV08443.1"/>
    </source>
</evidence>
<feature type="transmembrane region" description="Helical" evidence="6">
    <location>
        <begin position="86"/>
        <end position="107"/>
    </location>
</feature>
<feature type="transmembrane region" description="Helical" evidence="6">
    <location>
        <begin position="41"/>
        <end position="65"/>
    </location>
</feature>
<dbReference type="SUPFAM" id="SSF161070">
    <property type="entry name" value="SNF-like"/>
    <property type="match status" value="1"/>
</dbReference>
<organism evidence="8">
    <name type="scientific">hydrothermal vent metagenome</name>
    <dbReference type="NCBI Taxonomy" id="652676"/>
    <lineage>
        <taxon>unclassified sequences</taxon>
        <taxon>metagenomes</taxon>
        <taxon>ecological metagenomes</taxon>
    </lineage>
</organism>
<evidence type="ECO:0000313" key="8">
    <source>
        <dbReference type="EMBL" id="CUV08760.1"/>
    </source>
</evidence>
<reference evidence="8" key="1">
    <citation type="submission" date="2015-10" db="EMBL/GenBank/DDBJ databases">
        <authorList>
            <person name="Gilbert D.G."/>
        </authorList>
    </citation>
    <scope>NUCLEOTIDE SEQUENCE</scope>
</reference>
<gene>
    <name evidence="8" type="ORF">MGWOODY_Mmi2342</name>
    <name evidence="7" type="ORF">MGWOODY_Mmi305</name>
</gene>
<evidence type="ECO:0000256" key="5">
    <source>
        <dbReference type="ARBA" id="ARBA00023136"/>
    </source>
</evidence>
<dbReference type="PROSITE" id="PS50267">
    <property type="entry name" value="NA_NEUROTRAN_SYMP_3"/>
    <property type="match status" value="1"/>
</dbReference>
<dbReference type="InterPro" id="IPR000175">
    <property type="entry name" value="Na/ntran_symport"/>
</dbReference>
<dbReference type="PRINTS" id="PR00176">
    <property type="entry name" value="NANEUSMPORT"/>
</dbReference>
<name>A0A160VE20_9ZZZZ</name>
<feature type="transmembrane region" description="Helical" evidence="6">
    <location>
        <begin position="305"/>
        <end position="334"/>
    </location>
</feature>
<keyword evidence="3 6" id="KW-0812">Transmembrane</keyword>
<dbReference type="GO" id="GO:0016020">
    <property type="term" value="C:membrane"/>
    <property type="evidence" value="ECO:0007669"/>
    <property type="project" value="UniProtKB-SubCell"/>
</dbReference>
<keyword evidence="4 6" id="KW-1133">Transmembrane helix</keyword>
<evidence type="ECO:0000256" key="4">
    <source>
        <dbReference type="ARBA" id="ARBA00022989"/>
    </source>
</evidence>
<feature type="transmembrane region" description="Helical" evidence="6">
    <location>
        <begin position="215"/>
        <end position="242"/>
    </location>
</feature>
<feature type="transmembrane region" description="Helical" evidence="6">
    <location>
        <begin position="148"/>
        <end position="166"/>
    </location>
</feature>
<feature type="transmembrane region" description="Helical" evidence="6">
    <location>
        <begin position="346"/>
        <end position="368"/>
    </location>
</feature>
<evidence type="ECO:0000256" key="6">
    <source>
        <dbReference type="SAM" id="Phobius"/>
    </source>
</evidence>
<dbReference type="PANTHER" id="PTHR42948">
    <property type="entry name" value="TRANSPORTER"/>
    <property type="match status" value="1"/>
</dbReference>
<feature type="transmembrane region" description="Helical" evidence="6">
    <location>
        <begin position="178"/>
        <end position="195"/>
    </location>
</feature>
<dbReference type="NCBIfam" id="NF037979">
    <property type="entry name" value="Na_transp"/>
    <property type="match status" value="1"/>
</dbReference>
<feature type="transmembrane region" description="Helical" evidence="6">
    <location>
        <begin position="254"/>
        <end position="278"/>
    </location>
</feature>
<evidence type="ECO:0000256" key="3">
    <source>
        <dbReference type="ARBA" id="ARBA00022692"/>
    </source>
</evidence>
<proteinExistence type="predicted"/>
<evidence type="ECO:0000256" key="2">
    <source>
        <dbReference type="ARBA" id="ARBA00022448"/>
    </source>
</evidence>
<dbReference type="InterPro" id="IPR047218">
    <property type="entry name" value="YocR/YhdH-like"/>
</dbReference>
<comment type="subcellular location">
    <subcellularLocation>
        <location evidence="1">Membrane</location>
        <topology evidence="1">Multi-pass membrane protein</topology>
    </subcellularLocation>
</comment>
<keyword evidence="5 6" id="KW-0472">Membrane</keyword>
<dbReference type="AlphaFoldDB" id="A0A160VE20"/>
<dbReference type="InterPro" id="IPR037272">
    <property type="entry name" value="SNS_sf"/>
</dbReference>
<dbReference type="EMBL" id="FAXC01000065">
    <property type="protein sequence ID" value="CUV08443.1"/>
    <property type="molecule type" value="Genomic_DNA"/>
</dbReference>
<feature type="transmembrane region" description="Helical" evidence="6">
    <location>
        <begin position="388"/>
        <end position="406"/>
    </location>
</feature>
<sequence length="458" mass="49143">MSQNREQWGSKLGFILAASGSAVGIGNIWKYPHMAGQNGGAAFTLVYLACIFVVGLSIVIAEFVIGRKTQLSPVGAFEKLAPGTNWKWVGFLGVASAFVILSFYGVVGGWVLKYVIVSITGGFNELAGDPAAAGNVFNTFITDTWSPIIYQVFFMAFCVWVIVNGVKGGIEKWSKIMMPLIVVLLAVLAVRGMTLEGGMKGISFLFNPRFEDLTASSIVLALGHSFFTVSLGMGTMITYGSYLDRKQNLLNSAVWVIALDTAIAMLAGIAIFTTVFALGANPAEGPGLIFVVLPSVFSQLAGGTLWGTMFFVLLFMAALTSAISILEVVTAYFIDQKGWSRKKATIQFGAVITIVGVFCSLSMGGGVNITEFLGMPFFDVMDYLSAKYMLPIGGMLTAIFILRKWGIPNYMAELKIGMENANISSRLVQVVLTIAAAVVAFIIFNEVYAEIFGKALIG</sequence>
<dbReference type="CDD" id="cd10336">
    <property type="entry name" value="SLC6sbd_Tyt1-Like"/>
    <property type="match status" value="1"/>
</dbReference>